<evidence type="ECO:0000256" key="1">
    <source>
        <dbReference type="ARBA" id="ARBA00022490"/>
    </source>
</evidence>
<keyword evidence="1" id="KW-0963">Cytoplasm</keyword>
<dbReference type="SUPFAM" id="SSF57716">
    <property type="entry name" value="Glucocorticoid receptor-like (DNA-binding domain)"/>
    <property type="match status" value="1"/>
</dbReference>
<evidence type="ECO:0000256" key="5">
    <source>
        <dbReference type="PROSITE-ProRule" id="PRU00510"/>
    </source>
</evidence>
<feature type="domain" description="DnaK suppressor protein DksA N-terminal" evidence="7">
    <location>
        <begin position="7"/>
        <end position="76"/>
    </location>
</feature>
<dbReference type="PROSITE" id="PS01102">
    <property type="entry name" value="ZF_DKSA_1"/>
    <property type="match status" value="1"/>
</dbReference>
<dbReference type="InterPro" id="IPR048489">
    <property type="entry name" value="DksA_N"/>
</dbReference>
<dbReference type="InterPro" id="IPR000962">
    <property type="entry name" value="Znf_DskA_TraR"/>
</dbReference>
<dbReference type="EMBL" id="JACNJD010000390">
    <property type="protein sequence ID" value="MBC8179471.1"/>
    <property type="molecule type" value="Genomic_DNA"/>
</dbReference>
<dbReference type="InterPro" id="IPR020458">
    <property type="entry name" value="Znf_DskA_TraR_CS"/>
</dbReference>
<feature type="domain" description="Zinc finger DksA/TraR C4-type" evidence="6">
    <location>
        <begin position="79"/>
        <end position="113"/>
    </location>
</feature>
<dbReference type="Gene3D" id="1.20.120.910">
    <property type="entry name" value="DksA, coiled-coil domain"/>
    <property type="match status" value="1"/>
</dbReference>
<evidence type="ECO:0000256" key="3">
    <source>
        <dbReference type="ARBA" id="ARBA00022771"/>
    </source>
</evidence>
<evidence type="ECO:0000256" key="4">
    <source>
        <dbReference type="ARBA" id="ARBA00022833"/>
    </source>
</evidence>
<evidence type="ECO:0000259" key="7">
    <source>
        <dbReference type="Pfam" id="PF21157"/>
    </source>
</evidence>
<dbReference type="SUPFAM" id="SSF109635">
    <property type="entry name" value="DnaK suppressor protein DksA, alpha-hairpin domain"/>
    <property type="match status" value="1"/>
</dbReference>
<proteinExistence type="predicted"/>
<dbReference type="PANTHER" id="PTHR33823">
    <property type="entry name" value="RNA POLYMERASE-BINDING TRANSCRIPTION FACTOR DKSA-RELATED"/>
    <property type="match status" value="1"/>
</dbReference>
<dbReference type="Pfam" id="PF01258">
    <property type="entry name" value="zf-dskA_traR"/>
    <property type="match status" value="1"/>
</dbReference>
<dbReference type="AlphaFoldDB" id="A0A8J6N4H1"/>
<protein>
    <submittedName>
        <fullName evidence="8">RNA polymerase-binding protein DksA</fullName>
    </submittedName>
</protein>
<evidence type="ECO:0000313" key="9">
    <source>
        <dbReference type="Proteomes" id="UP000650524"/>
    </source>
</evidence>
<evidence type="ECO:0000259" key="6">
    <source>
        <dbReference type="Pfam" id="PF01258"/>
    </source>
</evidence>
<dbReference type="InterPro" id="IPR037187">
    <property type="entry name" value="DnaK_N"/>
</dbReference>
<evidence type="ECO:0000256" key="2">
    <source>
        <dbReference type="ARBA" id="ARBA00022723"/>
    </source>
</evidence>
<keyword evidence="2" id="KW-0479">Metal-binding</keyword>
<reference evidence="8 9" key="1">
    <citation type="submission" date="2020-08" db="EMBL/GenBank/DDBJ databases">
        <title>Bridging the membrane lipid divide: bacteria of the FCB group superphylum have the potential to synthesize archaeal ether lipids.</title>
        <authorList>
            <person name="Villanueva L."/>
            <person name="Von Meijenfeldt F.A.B."/>
            <person name="Westbye A.B."/>
            <person name="Yadav S."/>
            <person name="Hopmans E.C."/>
            <person name="Dutilh B.E."/>
            <person name="Sinninghe Damste J.S."/>
        </authorList>
    </citation>
    <scope>NUCLEOTIDE SEQUENCE [LARGE SCALE GENOMIC DNA]</scope>
    <source>
        <strain evidence="8">NIOZ-UU27</strain>
    </source>
</reference>
<dbReference type="InterPro" id="IPR012784">
    <property type="entry name" value="DksA_RNA_pol-bd"/>
</dbReference>
<dbReference type="Pfam" id="PF21157">
    <property type="entry name" value="DksA_N"/>
    <property type="match status" value="1"/>
</dbReference>
<organism evidence="8 9">
    <name type="scientific">Candidatus Desulfacyla euxinica</name>
    <dbReference type="NCBI Taxonomy" id="2841693"/>
    <lineage>
        <taxon>Bacteria</taxon>
        <taxon>Deltaproteobacteria</taxon>
        <taxon>Candidatus Desulfacyla</taxon>
    </lineage>
</organism>
<dbReference type="Proteomes" id="UP000650524">
    <property type="component" value="Unassembled WGS sequence"/>
</dbReference>
<comment type="caution">
    <text evidence="8">The sequence shown here is derived from an EMBL/GenBank/DDBJ whole genome shotgun (WGS) entry which is preliminary data.</text>
</comment>
<feature type="zinc finger region" description="dksA C4-type" evidence="5">
    <location>
        <begin position="84"/>
        <end position="108"/>
    </location>
</feature>
<gene>
    <name evidence="8" type="primary">dksA</name>
    <name evidence="8" type="ORF">H8E19_18865</name>
</gene>
<keyword evidence="4" id="KW-0862">Zinc</keyword>
<accession>A0A8J6N4H1</accession>
<name>A0A8J6N4H1_9DELT</name>
<dbReference type="PANTHER" id="PTHR33823:SF2">
    <property type="entry name" value="RNA POLYMERASE-BINDING TRANSCRIPTION FACTOR DKSA"/>
    <property type="match status" value="1"/>
</dbReference>
<keyword evidence="3" id="KW-0863">Zinc-finger</keyword>
<sequence>MLSKKNLKYFKDLLNERLDGLLDEATKTVSGMTDHRERFPDPTDRATLESERNFTLRIRDRERRLISKIKGALNRLDLGTFGICEECGEDISDKRLKARPVTTRCINCKKKQENEEKLKGL</sequence>
<evidence type="ECO:0000313" key="8">
    <source>
        <dbReference type="EMBL" id="MBC8179471.1"/>
    </source>
</evidence>
<dbReference type="NCBIfam" id="TIGR02420">
    <property type="entry name" value="dksA"/>
    <property type="match status" value="1"/>
</dbReference>
<dbReference type="GO" id="GO:0008270">
    <property type="term" value="F:zinc ion binding"/>
    <property type="evidence" value="ECO:0007669"/>
    <property type="project" value="UniProtKB-KW"/>
</dbReference>
<dbReference type="PROSITE" id="PS51128">
    <property type="entry name" value="ZF_DKSA_2"/>
    <property type="match status" value="1"/>
</dbReference>